<evidence type="ECO:0000256" key="1">
    <source>
        <dbReference type="SAM" id="Coils"/>
    </source>
</evidence>
<accession>A0ABD2LHY6</accession>
<proteinExistence type="predicted"/>
<name>A0ABD2LHY6_9BILA</name>
<organism evidence="2 3">
    <name type="scientific">Heterodera trifolii</name>
    <dbReference type="NCBI Taxonomy" id="157864"/>
    <lineage>
        <taxon>Eukaryota</taxon>
        <taxon>Metazoa</taxon>
        <taxon>Ecdysozoa</taxon>
        <taxon>Nematoda</taxon>
        <taxon>Chromadorea</taxon>
        <taxon>Rhabditida</taxon>
        <taxon>Tylenchina</taxon>
        <taxon>Tylenchomorpha</taxon>
        <taxon>Tylenchoidea</taxon>
        <taxon>Heteroderidae</taxon>
        <taxon>Heteroderinae</taxon>
        <taxon>Heterodera</taxon>
    </lineage>
</organism>
<keyword evidence="1" id="KW-0175">Coiled coil</keyword>
<evidence type="ECO:0000313" key="2">
    <source>
        <dbReference type="EMBL" id="KAL3114748.1"/>
    </source>
</evidence>
<protein>
    <submittedName>
        <fullName evidence="2">Uncharacterized protein</fullName>
    </submittedName>
</protein>
<sequence length="142" mass="16511">MASSSNLSPSEELRLLRDRIKELEQMKKDGQNEGNCANSVAEQQKEMKELRKKFAKMEMREAKHLSKIDELEKAKMAKMEKKQKKRKKEKEKYTAAFAQIMQLQAEKNNLLDKISQNEEATASKGKFVLYRFVNSANFTDFA</sequence>
<reference evidence="2 3" key="1">
    <citation type="submission" date="2024-10" db="EMBL/GenBank/DDBJ databases">
        <authorList>
            <person name="Kim D."/>
        </authorList>
    </citation>
    <scope>NUCLEOTIDE SEQUENCE [LARGE SCALE GENOMIC DNA]</scope>
    <source>
        <strain evidence="2">BH-2024</strain>
    </source>
</reference>
<evidence type="ECO:0000313" key="3">
    <source>
        <dbReference type="Proteomes" id="UP001620626"/>
    </source>
</evidence>
<keyword evidence="3" id="KW-1185">Reference proteome</keyword>
<dbReference type="EMBL" id="JBICBT010000407">
    <property type="protein sequence ID" value="KAL3114748.1"/>
    <property type="molecule type" value="Genomic_DNA"/>
</dbReference>
<dbReference type="Proteomes" id="UP001620626">
    <property type="component" value="Unassembled WGS sequence"/>
</dbReference>
<gene>
    <name evidence="2" type="ORF">niasHT_014562</name>
</gene>
<comment type="caution">
    <text evidence="2">The sequence shown here is derived from an EMBL/GenBank/DDBJ whole genome shotgun (WGS) entry which is preliminary data.</text>
</comment>
<dbReference type="AlphaFoldDB" id="A0ABD2LHY6"/>
<feature type="coiled-coil region" evidence="1">
    <location>
        <begin position="13"/>
        <end position="120"/>
    </location>
</feature>